<accession>A0ABD7K0N2</accession>
<dbReference type="FunFam" id="1.20.5.5270:FF:000002">
    <property type="entry name" value="Lon protease homolog"/>
    <property type="match status" value="1"/>
</dbReference>
<evidence type="ECO:0000256" key="5">
    <source>
        <dbReference type="ARBA" id="ARBA00022801"/>
    </source>
</evidence>
<dbReference type="SUPFAM" id="SSF52540">
    <property type="entry name" value="P-loop containing nucleoside triphosphate hydrolases"/>
    <property type="match status" value="1"/>
</dbReference>
<dbReference type="Gene3D" id="1.20.5.5270">
    <property type="match status" value="1"/>
</dbReference>
<dbReference type="PRINTS" id="PR00830">
    <property type="entry name" value="ENDOLAPTASE"/>
</dbReference>
<organism evidence="19 20">
    <name type="scientific">Pseudomonas aeruginosa</name>
    <dbReference type="NCBI Taxonomy" id="287"/>
    <lineage>
        <taxon>Bacteria</taxon>
        <taxon>Pseudomonadati</taxon>
        <taxon>Pseudomonadota</taxon>
        <taxon>Gammaproteobacteria</taxon>
        <taxon>Pseudomonadales</taxon>
        <taxon>Pseudomonadaceae</taxon>
        <taxon>Pseudomonas</taxon>
    </lineage>
</organism>
<keyword evidence="5 10" id="KW-0378">Hydrolase</keyword>
<dbReference type="EC" id="3.4.21.53" evidence="10 11"/>
<dbReference type="PIRSF" id="PIRSF001174">
    <property type="entry name" value="Lon_proteas"/>
    <property type="match status" value="1"/>
</dbReference>
<dbReference type="Gene3D" id="1.10.8.60">
    <property type="match status" value="1"/>
</dbReference>
<evidence type="ECO:0000256" key="14">
    <source>
        <dbReference type="PROSITE-ProRule" id="PRU01122"/>
    </source>
</evidence>
<evidence type="ECO:0000256" key="1">
    <source>
        <dbReference type="ARBA" id="ARBA00004496"/>
    </source>
</evidence>
<dbReference type="InterPro" id="IPR027065">
    <property type="entry name" value="Lon_Prtase"/>
</dbReference>
<dbReference type="SMART" id="SM00464">
    <property type="entry name" value="LON"/>
    <property type="match status" value="1"/>
</dbReference>
<evidence type="ECO:0000256" key="2">
    <source>
        <dbReference type="ARBA" id="ARBA00022490"/>
    </source>
</evidence>
<dbReference type="Gene3D" id="3.30.230.10">
    <property type="match status" value="1"/>
</dbReference>
<feature type="binding site" evidence="10 13">
    <location>
        <begin position="352"/>
        <end position="359"/>
    </location>
    <ligand>
        <name>ATP</name>
        <dbReference type="ChEBI" id="CHEBI:30616"/>
    </ligand>
</feature>
<evidence type="ECO:0000256" key="6">
    <source>
        <dbReference type="ARBA" id="ARBA00022825"/>
    </source>
</evidence>
<protein>
    <recommendedName>
        <fullName evidence="10 11">Lon protease</fullName>
        <ecNumber evidence="10 11">3.4.21.53</ecNumber>
    </recommendedName>
    <alternativeName>
        <fullName evidence="10">ATP-dependent protease La</fullName>
    </alternativeName>
</protein>
<dbReference type="InterPro" id="IPR004815">
    <property type="entry name" value="Lon_bac/euk-typ"/>
</dbReference>
<comment type="induction">
    <text evidence="10">By heat shock.</text>
</comment>
<dbReference type="InterPro" id="IPR046336">
    <property type="entry name" value="Lon_prtase_N_sf"/>
</dbReference>
<dbReference type="InterPro" id="IPR027417">
    <property type="entry name" value="P-loop_NTPase"/>
</dbReference>
<dbReference type="Gene3D" id="2.30.130.40">
    <property type="entry name" value="LON domain-like"/>
    <property type="match status" value="1"/>
</dbReference>
<dbReference type="FunFam" id="3.40.50.300:FF:000021">
    <property type="entry name" value="Lon protease homolog"/>
    <property type="match status" value="1"/>
</dbReference>
<evidence type="ECO:0000256" key="16">
    <source>
        <dbReference type="SAM" id="MobiDB-lite"/>
    </source>
</evidence>
<dbReference type="InterPro" id="IPR027543">
    <property type="entry name" value="Lon_bac"/>
</dbReference>
<dbReference type="GO" id="GO:0034605">
    <property type="term" value="P:cellular response to heat"/>
    <property type="evidence" value="ECO:0007669"/>
    <property type="project" value="UniProtKB-UniRule"/>
</dbReference>
<feature type="region of interest" description="Disordered" evidence="16">
    <location>
        <begin position="775"/>
        <end position="798"/>
    </location>
</feature>
<evidence type="ECO:0000256" key="9">
    <source>
        <dbReference type="ARBA" id="ARBA00050665"/>
    </source>
</evidence>
<dbReference type="CDD" id="cd19500">
    <property type="entry name" value="RecA-like_Lon"/>
    <property type="match status" value="1"/>
</dbReference>
<comment type="subcellular location">
    <subcellularLocation>
        <location evidence="1 10 11">Cytoplasm</location>
    </subcellularLocation>
</comment>
<evidence type="ECO:0000256" key="8">
    <source>
        <dbReference type="ARBA" id="ARBA00023016"/>
    </source>
</evidence>
<dbReference type="InterPro" id="IPR003959">
    <property type="entry name" value="ATPase_AAA_core"/>
</dbReference>
<dbReference type="GO" id="GO:0006515">
    <property type="term" value="P:protein quality control for misfolded or incompletely synthesized proteins"/>
    <property type="evidence" value="ECO:0007669"/>
    <property type="project" value="UniProtKB-UniRule"/>
</dbReference>
<dbReference type="PROSITE" id="PS51787">
    <property type="entry name" value="LON_N"/>
    <property type="match status" value="1"/>
</dbReference>
<sequence>MKTLVELPLLPLRDVVVYPHMVIPLFVGREKSIEALEAAMTGDKQILLLAQKNPADDDPGEDGLYRMGTVATVLQLLKLPDGTVKVLVEGEQRGQVERFIEEEGHIRAAVQVVDDAEVGEREAEVFTRSLLSQFEQYVQLGKKVPAEVLSSLNSIDEPSRLVDTMAAHMALKIEQKQDILEITDLPSRVEHVLALLDAEIDLLQVEKRIRGRVKKQMERSQREYYLNEQMKAIQKELGDIDEGHNEVEELKKRIDNAGLTKEAHTKATAELNKLKQMSPMSAEATVVRSYIDWLLNVPWKAESKVRHDLAKAEDILDADHYGLEEVKERILEYLAVQKRVKKLKGPVLCLVGPPGVGKTSLAESIARATNRKFVRMALGGVRDEAEIRGHRRTYIGSMPGRLIQKMTKVGVRNPLFLLDEIDKMGSDMRGDPASALLEVLDPEQNHNFNDHYLEVDYDLSDVMFLCTANSMNIPAPLLDRMEVIRLPGYTEDEKVNIASKYLIPKQVQANGLKKGELTFEEAALRDIIRYYTREAGVRSLERQIAKVCRKAVKEHAKLKRIQALVTTEALENYLGVRKFRYGLAEQQDQIGQVTGLAWTQVGGELLTIEAAVVPGKGQLTKTGSLGDVMAESITAALTVVRSRAQSLGIAADFHEKRDIHIHVPEGATPKDGPSAGIGMCTALVSAITQIPVRADVAMTGEITLRGQVLAIGGLKEKLLAAHRGGIKTVIIPEENVRDLKEIPDNIKSDLVIKPVKWIDEVLQIALQYAPEPLPDAAPEMVAKDDKREPDSKERISTH</sequence>
<keyword evidence="15" id="KW-0175">Coiled coil</keyword>
<dbReference type="InterPro" id="IPR054594">
    <property type="entry name" value="Lon_lid"/>
</dbReference>
<dbReference type="InterPro" id="IPR020568">
    <property type="entry name" value="Ribosomal_Su5_D2-typ_SF"/>
</dbReference>
<dbReference type="NCBIfam" id="TIGR00763">
    <property type="entry name" value="lon"/>
    <property type="match status" value="1"/>
</dbReference>
<dbReference type="InterPro" id="IPR014721">
    <property type="entry name" value="Ribsml_uS5_D2-typ_fold_subgr"/>
</dbReference>
<dbReference type="SMART" id="SM00382">
    <property type="entry name" value="AAA"/>
    <property type="match status" value="1"/>
</dbReference>
<keyword evidence="8 10" id="KW-0346">Stress response</keyword>
<dbReference type="InterPro" id="IPR015947">
    <property type="entry name" value="PUA-like_sf"/>
</dbReference>
<dbReference type="Gene3D" id="3.40.50.300">
    <property type="entry name" value="P-loop containing nucleotide triphosphate hydrolases"/>
    <property type="match status" value="1"/>
</dbReference>
<evidence type="ECO:0000256" key="13">
    <source>
        <dbReference type="PIRSR" id="PIRSR001174-2"/>
    </source>
</evidence>
<dbReference type="FunFam" id="2.30.130.40:FF:000001">
    <property type="entry name" value="Lon protease"/>
    <property type="match status" value="1"/>
</dbReference>
<evidence type="ECO:0000313" key="20">
    <source>
        <dbReference type="Proteomes" id="UP000276985"/>
    </source>
</evidence>
<feature type="active site" evidence="10 12">
    <location>
        <position position="674"/>
    </location>
</feature>
<dbReference type="GO" id="GO:0004176">
    <property type="term" value="F:ATP-dependent peptidase activity"/>
    <property type="evidence" value="ECO:0007669"/>
    <property type="project" value="UniProtKB-UniRule"/>
</dbReference>
<keyword evidence="6 10" id="KW-0720">Serine protease</keyword>
<feature type="compositionally biased region" description="Basic and acidic residues" evidence="16">
    <location>
        <begin position="781"/>
        <end position="798"/>
    </location>
</feature>
<comment type="similarity">
    <text evidence="10 11 14">Belongs to the peptidase S16 family.</text>
</comment>
<dbReference type="InterPro" id="IPR003593">
    <property type="entry name" value="AAA+_ATPase"/>
</dbReference>
<keyword evidence="7 10" id="KW-0067">ATP-binding</keyword>
<dbReference type="FunFam" id="1.20.58.1480:FF:000001">
    <property type="entry name" value="Lon protease"/>
    <property type="match status" value="1"/>
</dbReference>
<feature type="domain" description="Lon N-terminal" evidence="18">
    <location>
        <begin position="7"/>
        <end position="200"/>
    </location>
</feature>
<dbReference type="Pfam" id="PF22667">
    <property type="entry name" value="Lon_lid"/>
    <property type="match status" value="1"/>
</dbReference>
<dbReference type="EMBL" id="RXTL01000028">
    <property type="protein sequence ID" value="RTS43141.1"/>
    <property type="molecule type" value="Genomic_DNA"/>
</dbReference>
<dbReference type="RefSeq" id="WP_012076171.1">
    <property type="nucleotide sequence ID" value="NZ_JAOYTE010000003.1"/>
</dbReference>
<dbReference type="FunFam" id="3.30.230.10:FF:000010">
    <property type="entry name" value="Lon protease"/>
    <property type="match status" value="1"/>
</dbReference>
<evidence type="ECO:0000259" key="17">
    <source>
        <dbReference type="PROSITE" id="PS51786"/>
    </source>
</evidence>
<evidence type="ECO:0000256" key="15">
    <source>
        <dbReference type="SAM" id="Coils"/>
    </source>
</evidence>
<dbReference type="InterPro" id="IPR003111">
    <property type="entry name" value="Lon_prtase_N"/>
</dbReference>
<dbReference type="PANTHER" id="PTHR10046">
    <property type="entry name" value="ATP DEPENDENT LON PROTEASE FAMILY MEMBER"/>
    <property type="match status" value="1"/>
</dbReference>
<comment type="caution">
    <text evidence="19">The sequence shown here is derived from an EMBL/GenBank/DDBJ whole genome shotgun (WGS) entry which is preliminary data.</text>
</comment>
<dbReference type="GO" id="GO:0005737">
    <property type="term" value="C:cytoplasm"/>
    <property type="evidence" value="ECO:0007669"/>
    <property type="project" value="UniProtKB-SubCell"/>
</dbReference>
<gene>
    <name evidence="10" type="primary">lon</name>
    <name evidence="19" type="ORF">DY940_22050</name>
</gene>
<evidence type="ECO:0000256" key="12">
    <source>
        <dbReference type="PIRSR" id="PIRSR001174-1"/>
    </source>
</evidence>
<dbReference type="GO" id="GO:0005524">
    <property type="term" value="F:ATP binding"/>
    <property type="evidence" value="ECO:0007669"/>
    <property type="project" value="UniProtKB-UniRule"/>
</dbReference>
<keyword evidence="3 10" id="KW-0645">Protease</keyword>
<evidence type="ECO:0000256" key="11">
    <source>
        <dbReference type="PIRNR" id="PIRNR001174"/>
    </source>
</evidence>
<dbReference type="Pfam" id="PF02190">
    <property type="entry name" value="LON_substr_bdg"/>
    <property type="match status" value="1"/>
</dbReference>
<evidence type="ECO:0000259" key="18">
    <source>
        <dbReference type="PROSITE" id="PS51787"/>
    </source>
</evidence>
<evidence type="ECO:0000256" key="3">
    <source>
        <dbReference type="ARBA" id="ARBA00022670"/>
    </source>
</evidence>
<feature type="domain" description="Lon proteolytic" evidence="17">
    <location>
        <begin position="587"/>
        <end position="768"/>
    </location>
</feature>
<dbReference type="GO" id="GO:0043565">
    <property type="term" value="F:sequence-specific DNA binding"/>
    <property type="evidence" value="ECO:0007669"/>
    <property type="project" value="UniProtKB-UniRule"/>
</dbReference>
<comment type="subunit">
    <text evidence="10 11">Homohexamer. Organized in a ring with a central cavity.</text>
</comment>
<dbReference type="PROSITE" id="PS51786">
    <property type="entry name" value="LON_PROTEOLYTIC"/>
    <property type="match status" value="1"/>
</dbReference>
<reference evidence="19 20" key="1">
    <citation type="submission" date="2018-12" db="EMBL/GenBank/DDBJ databases">
        <title>Pseudomonas aeruginosa Diversity Panel.</title>
        <authorList>
            <person name="Snesrud E."/>
            <person name="Mcgann P."/>
        </authorList>
    </citation>
    <scope>NUCLEOTIDE SEQUENCE [LARGE SCALE GENOMIC DNA]</scope>
    <source>
        <strain evidence="19 20">MRSN6241</strain>
    </source>
</reference>
<evidence type="ECO:0000256" key="10">
    <source>
        <dbReference type="HAMAP-Rule" id="MF_01973"/>
    </source>
</evidence>
<feature type="active site" evidence="10 12">
    <location>
        <position position="717"/>
    </location>
</feature>
<dbReference type="SUPFAM" id="SSF54211">
    <property type="entry name" value="Ribosomal protein S5 domain 2-like"/>
    <property type="match status" value="1"/>
</dbReference>
<dbReference type="GO" id="GO:0004252">
    <property type="term" value="F:serine-type endopeptidase activity"/>
    <property type="evidence" value="ECO:0007669"/>
    <property type="project" value="UniProtKB-UniRule"/>
</dbReference>
<keyword evidence="2 10" id="KW-0963">Cytoplasm</keyword>
<evidence type="ECO:0000256" key="4">
    <source>
        <dbReference type="ARBA" id="ARBA00022741"/>
    </source>
</evidence>
<dbReference type="Pfam" id="PF05362">
    <property type="entry name" value="Lon_C"/>
    <property type="match status" value="1"/>
</dbReference>
<evidence type="ECO:0000313" key="19">
    <source>
        <dbReference type="EMBL" id="RTS43141.1"/>
    </source>
</evidence>
<evidence type="ECO:0000256" key="7">
    <source>
        <dbReference type="ARBA" id="ARBA00022840"/>
    </source>
</evidence>
<feature type="coiled-coil region" evidence="15">
    <location>
        <begin position="233"/>
        <end position="267"/>
    </location>
</feature>
<dbReference type="HAMAP" id="MF_01973">
    <property type="entry name" value="lon_bact"/>
    <property type="match status" value="1"/>
</dbReference>
<dbReference type="AlphaFoldDB" id="A0ABD7K0N2"/>
<dbReference type="SUPFAM" id="SSF88697">
    <property type="entry name" value="PUA domain-like"/>
    <property type="match status" value="1"/>
</dbReference>
<comment type="function">
    <text evidence="10">ATP-dependent serine protease that mediates the selective degradation of mutant and abnormal proteins as well as certain short-lived regulatory proteins. Required for cellular homeostasis and for survival from DNA damage and developmental changes induced by stress. Degrades polypeptides processively to yield small peptide fragments that are 5 to 10 amino acids long. Binds to DNA in a double-stranded, site-specific manner.</text>
</comment>
<name>A0ABD7K0N2_PSEAI</name>
<proteinExistence type="evidence at transcript level"/>
<dbReference type="GO" id="GO:0016887">
    <property type="term" value="F:ATP hydrolysis activity"/>
    <property type="evidence" value="ECO:0007669"/>
    <property type="project" value="UniProtKB-UniRule"/>
</dbReference>
<dbReference type="Gene3D" id="1.20.58.1480">
    <property type="match status" value="1"/>
</dbReference>
<dbReference type="Proteomes" id="UP000276985">
    <property type="component" value="Unassembled WGS sequence"/>
</dbReference>
<comment type="catalytic activity">
    <reaction evidence="9 10 11 14">
        <text>Hydrolysis of proteins in presence of ATP.</text>
        <dbReference type="EC" id="3.4.21.53"/>
    </reaction>
</comment>
<keyword evidence="4 10" id="KW-0547">Nucleotide-binding</keyword>
<dbReference type="InterPro" id="IPR008269">
    <property type="entry name" value="Lon_proteolytic"/>
</dbReference>
<dbReference type="NCBIfam" id="NF008053">
    <property type="entry name" value="PRK10787.1"/>
    <property type="match status" value="1"/>
</dbReference>
<dbReference type="Pfam" id="PF00004">
    <property type="entry name" value="AAA"/>
    <property type="match status" value="1"/>
</dbReference>